<dbReference type="Gene3D" id="3.40.1160.10">
    <property type="entry name" value="Acetylglutamate kinase-like"/>
    <property type="match status" value="1"/>
</dbReference>
<evidence type="ECO:0000256" key="3">
    <source>
        <dbReference type="ARBA" id="ARBA00022605"/>
    </source>
</evidence>
<dbReference type="UniPathway" id="UPA00068">
    <property type="reaction ID" value="UER00107"/>
</dbReference>
<keyword evidence="3 9" id="KW-0028">Amino-acid biosynthesis</keyword>
<evidence type="ECO:0000256" key="6">
    <source>
        <dbReference type="ARBA" id="ARBA00022777"/>
    </source>
</evidence>
<feature type="site" description="Transition state stabilizer" evidence="9">
    <location>
        <position position="215"/>
    </location>
</feature>
<dbReference type="PANTHER" id="PTHR23342:SF0">
    <property type="entry name" value="N-ACETYLGLUTAMATE SYNTHASE, MITOCHONDRIAL"/>
    <property type="match status" value="1"/>
</dbReference>
<dbReference type="PATRIC" id="fig|1430899.3.peg.511"/>
<dbReference type="Proteomes" id="UP000052258">
    <property type="component" value="Unassembled WGS sequence"/>
</dbReference>
<keyword evidence="6 9" id="KW-0418">Kinase</keyword>
<dbReference type="GO" id="GO:0042450">
    <property type="term" value="P:L-arginine biosynthetic process via ornithine"/>
    <property type="evidence" value="ECO:0007669"/>
    <property type="project" value="UniProtKB-UniRule"/>
</dbReference>
<evidence type="ECO:0000256" key="5">
    <source>
        <dbReference type="ARBA" id="ARBA00022741"/>
    </source>
</evidence>
<evidence type="ECO:0000256" key="4">
    <source>
        <dbReference type="ARBA" id="ARBA00022679"/>
    </source>
</evidence>
<dbReference type="InterPro" id="IPR036393">
    <property type="entry name" value="AceGlu_kinase-like_sf"/>
</dbReference>
<feature type="site" description="Transition state stabilizer" evidence="9">
    <location>
        <position position="8"/>
    </location>
</feature>
<evidence type="ECO:0000256" key="9">
    <source>
        <dbReference type="HAMAP-Rule" id="MF_00082"/>
    </source>
</evidence>
<evidence type="ECO:0000256" key="7">
    <source>
        <dbReference type="ARBA" id="ARBA00022840"/>
    </source>
</evidence>
<feature type="binding site" evidence="9">
    <location>
        <position position="156"/>
    </location>
    <ligand>
        <name>substrate</name>
    </ligand>
</feature>
<sequence>MEDIIVVKLGGGASESLDQAFFNQIRKWREENKKIVIIHGGGHAISKMMEHLGIPVQMKKGRRITSKETLDVSKMVLIGQVQPEISTKFQKENIPLIGLNASNAHLLEAVPTDDAELGFVGEISRVNTHFLQEILTLNAVLLIAPLGLDTNHNWWNVNADVAASAVASALNADTFYLLTDVPGVKKEGTLLKAITPFQIQDLIEKGDVFGGMIPKLKSAVGASQNGVQKVYITKQIGVVGTEIKREVGHSDAFISHL</sequence>
<comment type="pathway">
    <text evidence="1 9">Amino-acid biosynthesis; L-arginine biosynthesis; N(2)-acetyl-L-ornithine from L-glutamate: step 2/4.</text>
</comment>
<dbReference type="InterPro" id="IPR001048">
    <property type="entry name" value="Asp/Glu/Uridylate_kinase"/>
</dbReference>
<dbReference type="InterPro" id="IPR004662">
    <property type="entry name" value="AcgluKinase_fam"/>
</dbReference>
<name>A0A0J8J924_9LIST</name>
<dbReference type="Pfam" id="PF00696">
    <property type="entry name" value="AA_kinase"/>
    <property type="match status" value="1"/>
</dbReference>
<dbReference type="PANTHER" id="PTHR23342">
    <property type="entry name" value="N-ACETYLGLUTAMATE SYNTHASE"/>
    <property type="match status" value="1"/>
</dbReference>
<reference evidence="11 12" key="1">
    <citation type="journal article" date="2015" name="Genome Biol. Evol.">
        <title>Comparative Genomics of Listeria Sensu Lato: Genus-Wide Differences in Evolutionary Dynamics and the Progressive Gain of Complex, Potentially Pathogenicity-Related Traits through Lateral Gene Transfer.</title>
        <authorList>
            <person name="Chiara M."/>
            <person name="Caruso M."/>
            <person name="D'Erchia A.M."/>
            <person name="Manzari C."/>
            <person name="Fraccalvieri R."/>
            <person name="Goffredo E."/>
            <person name="Latorre L."/>
            <person name="Miccolupo A."/>
            <person name="Padalino I."/>
            <person name="Santagada G."/>
            <person name="Chiocco D."/>
            <person name="Pesole G."/>
            <person name="Horner D.S."/>
            <person name="Parisi A."/>
        </authorList>
    </citation>
    <scope>NUCLEOTIDE SEQUENCE [LARGE SCALE GENOMIC DNA]</scope>
    <source>
        <strain evidence="11 12">1991</strain>
    </source>
</reference>
<feature type="binding site" evidence="9">
    <location>
        <begin position="41"/>
        <end position="42"/>
    </location>
    <ligand>
        <name>substrate</name>
    </ligand>
</feature>
<evidence type="ECO:0000313" key="11">
    <source>
        <dbReference type="EMBL" id="KMT60806.1"/>
    </source>
</evidence>
<dbReference type="CDD" id="cd04238">
    <property type="entry name" value="AAK_NAGK-like"/>
    <property type="match status" value="1"/>
</dbReference>
<dbReference type="InterPro" id="IPR037528">
    <property type="entry name" value="ArgB"/>
</dbReference>
<feature type="domain" description="Aspartate/glutamate/uridylate kinase" evidence="10">
    <location>
        <begin position="4"/>
        <end position="233"/>
    </location>
</feature>
<evidence type="ECO:0000256" key="2">
    <source>
        <dbReference type="ARBA" id="ARBA00022571"/>
    </source>
</evidence>
<dbReference type="HAMAP" id="MF_00082">
    <property type="entry name" value="ArgB"/>
    <property type="match status" value="1"/>
</dbReference>
<dbReference type="RefSeq" id="WP_007472671.1">
    <property type="nucleotide sequence ID" value="NZ_KQ130610.1"/>
</dbReference>
<keyword evidence="7 9" id="KW-0067">ATP-binding</keyword>
<dbReference type="EC" id="2.7.2.8" evidence="9"/>
<evidence type="ECO:0000259" key="10">
    <source>
        <dbReference type="Pfam" id="PF00696"/>
    </source>
</evidence>
<comment type="function">
    <text evidence="9">Catalyzes the ATP-dependent phosphorylation of N-acetyl-L-glutamate.</text>
</comment>
<evidence type="ECO:0000256" key="1">
    <source>
        <dbReference type="ARBA" id="ARBA00004828"/>
    </source>
</evidence>
<accession>A0A0J8J924</accession>
<keyword evidence="12" id="KW-1185">Reference proteome</keyword>
<dbReference type="GO" id="GO:0003991">
    <property type="term" value="F:acetylglutamate kinase activity"/>
    <property type="evidence" value="ECO:0007669"/>
    <property type="project" value="UniProtKB-UniRule"/>
</dbReference>
<gene>
    <name evidence="9" type="primary">argB</name>
    <name evidence="11" type="ORF">X560_0497</name>
</gene>
<keyword evidence="5 9" id="KW-0547">Nucleotide-binding</keyword>
<keyword evidence="9" id="KW-0963">Cytoplasm</keyword>
<feature type="binding site" evidence="9">
    <location>
        <position position="63"/>
    </location>
    <ligand>
        <name>substrate</name>
    </ligand>
</feature>
<dbReference type="AlphaFoldDB" id="A0A0J8J924"/>
<comment type="catalytic activity">
    <reaction evidence="8 9">
        <text>N-acetyl-L-glutamate + ATP = N-acetyl-L-glutamyl 5-phosphate + ADP</text>
        <dbReference type="Rhea" id="RHEA:14629"/>
        <dbReference type="ChEBI" id="CHEBI:30616"/>
        <dbReference type="ChEBI" id="CHEBI:44337"/>
        <dbReference type="ChEBI" id="CHEBI:57936"/>
        <dbReference type="ChEBI" id="CHEBI:456216"/>
        <dbReference type="EC" id="2.7.2.8"/>
    </reaction>
</comment>
<keyword evidence="4 9" id="KW-0808">Transferase</keyword>
<protein>
    <recommendedName>
        <fullName evidence="9">Acetylglutamate kinase</fullName>
        <ecNumber evidence="9">2.7.2.8</ecNumber>
    </recommendedName>
    <alternativeName>
        <fullName evidence="9">N-acetyl-L-glutamate 5-phosphotransferase</fullName>
    </alternativeName>
    <alternativeName>
        <fullName evidence="9">NAG kinase</fullName>
        <shortName evidence="9">NAGK</shortName>
    </alternativeName>
</protein>
<evidence type="ECO:0000313" key="12">
    <source>
        <dbReference type="Proteomes" id="UP000052258"/>
    </source>
</evidence>
<dbReference type="EMBL" id="AZHO01000006">
    <property type="protein sequence ID" value="KMT60806.1"/>
    <property type="molecule type" value="Genomic_DNA"/>
</dbReference>
<proteinExistence type="inferred from homology"/>
<keyword evidence="2 9" id="KW-0055">Arginine biosynthesis</keyword>
<comment type="caution">
    <text evidence="11">The sequence shown here is derived from an EMBL/GenBank/DDBJ whole genome shotgun (WGS) entry which is preliminary data.</text>
</comment>
<dbReference type="NCBIfam" id="TIGR00761">
    <property type="entry name" value="argB"/>
    <property type="match status" value="1"/>
</dbReference>
<evidence type="ECO:0000256" key="8">
    <source>
        <dbReference type="ARBA" id="ARBA00048141"/>
    </source>
</evidence>
<dbReference type="OrthoDB" id="9803155at2"/>
<comment type="subcellular location">
    <subcellularLocation>
        <location evidence="9">Cytoplasm</location>
    </subcellularLocation>
</comment>
<dbReference type="SUPFAM" id="SSF53633">
    <property type="entry name" value="Carbamate kinase-like"/>
    <property type="match status" value="1"/>
</dbReference>
<comment type="similarity">
    <text evidence="9">Belongs to the acetylglutamate kinase family. ArgB subfamily.</text>
</comment>
<dbReference type="GO" id="GO:0005737">
    <property type="term" value="C:cytoplasm"/>
    <property type="evidence" value="ECO:0007669"/>
    <property type="project" value="UniProtKB-SubCell"/>
</dbReference>
<dbReference type="PIRSF" id="PIRSF000728">
    <property type="entry name" value="NAGK"/>
    <property type="match status" value="1"/>
</dbReference>
<dbReference type="GO" id="GO:0005524">
    <property type="term" value="F:ATP binding"/>
    <property type="evidence" value="ECO:0007669"/>
    <property type="project" value="UniProtKB-UniRule"/>
</dbReference>
<organism evidence="11 12">
    <name type="scientific">Listeria fleischmannii 1991</name>
    <dbReference type="NCBI Taxonomy" id="1430899"/>
    <lineage>
        <taxon>Bacteria</taxon>
        <taxon>Bacillati</taxon>
        <taxon>Bacillota</taxon>
        <taxon>Bacilli</taxon>
        <taxon>Bacillales</taxon>
        <taxon>Listeriaceae</taxon>
        <taxon>Listeria</taxon>
    </lineage>
</organism>